<protein>
    <submittedName>
        <fullName evidence="1">Uncharacterized protein</fullName>
    </submittedName>
</protein>
<proteinExistence type="predicted"/>
<dbReference type="EMBL" id="BQNB010017509">
    <property type="protein sequence ID" value="GJT64028.1"/>
    <property type="molecule type" value="Genomic_DNA"/>
</dbReference>
<organism evidence="1 2">
    <name type="scientific">Tanacetum coccineum</name>
    <dbReference type="NCBI Taxonomy" id="301880"/>
    <lineage>
        <taxon>Eukaryota</taxon>
        <taxon>Viridiplantae</taxon>
        <taxon>Streptophyta</taxon>
        <taxon>Embryophyta</taxon>
        <taxon>Tracheophyta</taxon>
        <taxon>Spermatophyta</taxon>
        <taxon>Magnoliopsida</taxon>
        <taxon>eudicotyledons</taxon>
        <taxon>Gunneridae</taxon>
        <taxon>Pentapetalae</taxon>
        <taxon>asterids</taxon>
        <taxon>campanulids</taxon>
        <taxon>Asterales</taxon>
        <taxon>Asteraceae</taxon>
        <taxon>Asteroideae</taxon>
        <taxon>Anthemideae</taxon>
        <taxon>Anthemidinae</taxon>
        <taxon>Tanacetum</taxon>
    </lineage>
</organism>
<evidence type="ECO:0000313" key="1">
    <source>
        <dbReference type="EMBL" id="GJT64028.1"/>
    </source>
</evidence>
<dbReference type="Proteomes" id="UP001151760">
    <property type="component" value="Unassembled WGS sequence"/>
</dbReference>
<evidence type="ECO:0000313" key="2">
    <source>
        <dbReference type="Proteomes" id="UP001151760"/>
    </source>
</evidence>
<reference evidence="1" key="2">
    <citation type="submission" date="2022-01" db="EMBL/GenBank/DDBJ databases">
        <authorList>
            <person name="Yamashiro T."/>
            <person name="Shiraishi A."/>
            <person name="Satake H."/>
            <person name="Nakayama K."/>
        </authorList>
    </citation>
    <scope>NUCLEOTIDE SEQUENCE</scope>
</reference>
<name>A0ABQ5FM44_9ASTR</name>
<keyword evidence="2" id="KW-1185">Reference proteome</keyword>
<gene>
    <name evidence="1" type="ORF">Tco_1015508</name>
</gene>
<reference evidence="1" key="1">
    <citation type="journal article" date="2022" name="Int. J. Mol. Sci.">
        <title>Draft Genome of Tanacetum Coccineum: Genomic Comparison of Closely Related Tanacetum-Family Plants.</title>
        <authorList>
            <person name="Yamashiro T."/>
            <person name="Shiraishi A."/>
            <person name="Nakayama K."/>
            <person name="Satake H."/>
        </authorList>
    </citation>
    <scope>NUCLEOTIDE SEQUENCE</scope>
</reference>
<accession>A0ABQ5FM44</accession>
<sequence>MSENIVSDIVGPITKINAEKAKTAIQDMAVHSQMWHPRASSRRKIGGNSESLAAITTQLSSPGREMKKLSKQVHSMKLVIELCNGSHLSKECPNKEQVKEFEEIYYKEFYQKPYPNGGRCRANAPGYYVKEEYKMGYQENGLNLE</sequence>
<comment type="caution">
    <text evidence="1">The sequence shown here is derived from an EMBL/GenBank/DDBJ whole genome shotgun (WGS) entry which is preliminary data.</text>
</comment>